<organism evidence="1 2">
    <name type="scientific">Eumeta variegata</name>
    <name type="common">Bagworm moth</name>
    <name type="synonym">Eumeta japonica</name>
    <dbReference type="NCBI Taxonomy" id="151549"/>
    <lineage>
        <taxon>Eukaryota</taxon>
        <taxon>Metazoa</taxon>
        <taxon>Ecdysozoa</taxon>
        <taxon>Arthropoda</taxon>
        <taxon>Hexapoda</taxon>
        <taxon>Insecta</taxon>
        <taxon>Pterygota</taxon>
        <taxon>Neoptera</taxon>
        <taxon>Endopterygota</taxon>
        <taxon>Lepidoptera</taxon>
        <taxon>Glossata</taxon>
        <taxon>Ditrysia</taxon>
        <taxon>Tineoidea</taxon>
        <taxon>Psychidae</taxon>
        <taxon>Oiketicinae</taxon>
        <taxon>Eumeta</taxon>
    </lineage>
</organism>
<reference evidence="1 2" key="1">
    <citation type="journal article" date="2019" name="Commun. Biol.">
        <title>The bagworm genome reveals a unique fibroin gene that provides high tensile strength.</title>
        <authorList>
            <person name="Kono N."/>
            <person name="Nakamura H."/>
            <person name="Ohtoshi R."/>
            <person name="Tomita M."/>
            <person name="Numata K."/>
            <person name="Arakawa K."/>
        </authorList>
    </citation>
    <scope>NUCLEOTIDE SEQUENCE [LARGE SCALE GENOMIC DNA]</scope>
</reference>
<gene>
    <name evidence="1" type="ORF">EVAR_5561_1</name>
</gene>
<evidence type="ECO:0000313" key="1">
    <source>
        <dbReference type="EMBL" id="GBP20131.1"/>
    </source>
</evidence>
<keyword evidence="2" id="KW-1185">Reference proteome</keyword>
<evidence type="ECO:0000313" key="2">
    <source>
        <dbReference type="Proteomes" id="UP000299102"/>
    </source>
</evidence>
<protein>
    <submittedName>
        <fullName evidence="1">Uncharacterized protein</fullName>
    </submittedName>
</protein>
<dbReference type="EMBL" id="BGZK01000115">
    <property type="protein sequence ID" value="GBP20131.1"/>
    <property type="molecule type" value="Genomic_DNA"/>
</dbReference>
<dbReference type="AlphaFoldDB" id="A0A4C1U1B1"/>
<comment type="caution">
    <text evidence="1">The sequence shown here is derived from an EMBL/GenBank/DDBJ whole genome shotgun (WGS) entry which is preliminary data.</text>
</comment>
<name>A0A4C1U1B1_EUMVA</name>
<accession>A0A4C1U1B1</accession>
<sequence length="76" mass="8629">MQYAQCPWSMGWRSRDTICPRVTGCRASWTGGRRRRHIRIVAMWLSAAGADAFAVAKQKITEVDVRSLLARSSENF</sequence>
<dbReference type="Proteomes" id="UP000299102">
    <property type="component" value="Unassembled WGS sequence"/>
</dbReference>
<proteinExistence type="predicted"/>